<comment type="caution">
    <text evidence="3">The sequence shown here is derived from an EMBL/GenBank/DDBJ whole genome shotgun (WGS) entry which is preliminary data.</text>
</comment>
<proteinExistence type="predicted"/>
<feature type="transmembrane region" description="Helical" evidence="2">
    <location>
        <begin position="97"/>
        <end position="118"/>
    </location>
</feature>
<gene>
    <name evidence="3" type="ORF">E2C01_066372</name>
</gene>
<organism evidence="3 4">
    <name type="scientific">Portunus trituberculatus</name>
    <name type="common">Swimming crab</name>
    <name type="synonym">Neptunus trituberculatus</name>
    <dbReference type="NCBI Taxonomy" id="210409"/>
    <lineage>
        <taxon>Eukaryota</taxon>
        <taxon>Metazoa</taxon>
        <taxon>Ecdysozoa</taxon>
        <taxon>Arthropoda</taxon>
        <taxon>Crustacea</taxon>
        <taxon>Multicrustacea</taxon>
        <taxon>Malacostraca</taxon>
        <taxon>Eumalacostraca</taxon>
        <taxon>Eucarida</taxon>
        <taxon>Decapoda</taxon>
        <taxon>Pleocyemata</taxon>
        <taxon>Brachyura</taxon>
        <taxon>Eubrachyura</taxon>
        <taxon>Portunoidea</taxon>
        <taxon>Portunidae</taxon>
        <taxon>Portuninae</taxon>
        <taxon>Portunus</taxon>
    </lineage>
</organism>
<reference evidence="3 4" key="1">
    <citation type="submission" date="2019-05" db="EMBL/GenBank/DDBJ databases">
        <title>Another draft genome of Portunus trituberculatus and its Hox gene families provides insights of decapod evolution.</title>
        <authorList>
            <person name="Jeong J.-H."/>
            <person name="Song I."/>
            <person name="Kim S."/>
            <person name="Choi T."/>
            <person name="Kim D."/>
            <person name="Ryu S."/>
            <person name="Kim W."/>
        </authorList>
    </citation>
    <scope>NUCLEOTIDE SEQUENCE [LARGE SCALE GENOMIC DNA]</scope>
    <source>
        <tissue evidence="3">Muscle</tissue>
    </source>
</reference>
<keyword evidence="2" id="KW-0812">Transmembrane</keyword>
<keyword evidence="2" id="KW-0472">Membrane</keyword>
<sequence length="152" mass="17225">MQNSPKNIEKHPQTPQNTSKHHKNTPKHSKTPSNTPKCHVNTLKTPPQDLNTHTLENNQVWLIGTVIRHGCMAVKEMDPRKSMAGQGKKTMLTTSDFLRRFVVVVVVVVGRPYGIIIMDLTEQIRKRKEAVLSGTPQMDDDNKNQLFASMFL</sequence>
<feature type="region of interest" description="Disordered" evidence="1">
    <location>
        <begin position="1"/>
        <end position="52"/>
    </location>
</feature>
<protein>
    <submittedName>
        <fullName evidence="3">Uncharacterized protein</fullName>
    </submittedName>
</protein>
<dbReference type="EMBL" id="VSRR010034093">
    <property type="protein sequence ID" value="MPC72079.1"/>
    <property type="molecule type" value="Genomic_DNA"/>
</dbReference>
<evidence type="ECO:0000256" key="2">
    <source>
        <dbReference type="SAM" id="Phobius"/>
    </source>
</evidence>
<evidence type="ECO:0000313" key="4">
    <source>
        <dbReference type="Proteomes" id="UP000324222"/>
    </source>
</evidence>
<dbReference type="AlphaFoldDB" id="A0A5B7HQR6"/>
<evidence type="ECO:0000313" key="3">
    <source>
        <dbReference type="EMBL" id="MPC72079.1"/>
    </source>
</evidence>
<dbReference type="OrthoDB" id="18896at2759"/>
<keyword evidence="2" id="KW-1133">Transmembrane helix</keyword>
<name>A0A5B7HQR6_PORTR</name>
<dbReference type="Proteomes" id="UP000324222">
    <property type="component" value="Unassembled WGS sequence"/>
</dbReference>
<feature type="compositionally biased region" description="Polar residues" evidence="1">
    <location>
        <begin position="31"/>
        <end position="52"/>
    </location>
</feature>
<accession>A0A5B7HQR6</accession>
<feature type="compositionally biased region" description="Basic residues" evidence="1">
    <location>
        <begin position="19"/>
        <end position="30"/>
    </location>
</feature>
<keyword evidence="4" id="KW-1185">Reference proteome</keyword>
<evidence type="ECO:0000256" key="1">
    <source>
        <dbReference type="SAM" id="MobiDB-lite"/>
    </source>
</evidence>